<dbReference type="SMART" id="SM00884">
    <property type="entry name" value="Cullin_Nedd8"/>
    <property type="match status" value="1"/>
</dbReference>
<feature type="compositionally biased region" description="Polar residues" evidence="6">
    <location>
        <begin position="422"/>
        <end position="442"/>
    </location>
</feature>
<dbReference type="InterPro" id="IPR016159">
    <property type="entry name" value="Cullin_repeat-like_dom_sf"/>
</dbReference>
<dbReference type="InterPro" id="IPR016158">
    <property type="entry name" value="Cullin_homology"/>
</dbReference>
<dbReference type="SUPFAM" id="SSF46785">
    <property type="entry name" value="Winged helix' DNA-binding domain"/>
    <property type="match status" value="1"/>
</dbReference>
<keyword evidence="2" id="KW-1017">Isopeptide bond</keyword>
<organism evidence="8 9">
    <name type="scientific">Steccherinum ochraceum</name>
    <dbReference type="NCBI Taxonomy" id="92696"/>
    <lineage>
        <taxon>Eukaryota</taxon>
        <taxon>Fungi</taxon>
        <taxon>Dikarya</taxon>
        <taxon>Basidiomycota</taxon>
        <taxon>Agaricomycotina</taxon>
        <taxon>Agaricomycetes</taxon>
        <taxon>Polyporales</taxon>
        <taxon>Steccherinaceae</taxon>
        <taxon>Steccherinum</taxon>
    </lineage>
</organism>
<keyword evidence="3" id="KW-0832">Ubl conjugation</keyword>
<comment type="caution">
    <text evidence="8">The sequence shown here is derived from an EMBL/GenBank/DDBJ whole genome shotgun (WGS) entry which is preliminary data.</text>
</comment>
<dbReference type="FunFam" id="1.10.10.10:FF:000014">
    <property type="entry name" value="Cullin 1"/>
    <property type="match status" value="1"/>
</dbReference>
<dbReference type="InterPro" id="IPR001373">
    <property type="entry name" value="Cullin_N"/>
</dbReference>
<evidence type="ECO:0000313" key="8">
    <source>
        <dbReference type="EMBL" id="TCD65080.1"/>
    </source>
</evidence>
<feature type="domain" description="Cullin family profile" evidence="7">
    <location>
        <begin position="472"/>
        <end position="700"/>
    </location>
</feature>
<proteinExistence type="inferred from homology"/>
<dbReference type="Proteomes" id="UP000292702">
    <property type="component" value="Unassembled WGS sequence"/>
</dbReference>
<reference evidence="8 9" key="1">
    <citation type="submission" date="2018-11" db="EMBL/GenBank/DDBJ databases">
        <title>Genome assembly of Steccherinum ochraceum LE-BIN_3174, the white-rot fungus of the Steccherinaceae family (The Residual Polyporoid clade, Polyporales, Basidiomycota).</title>
        <authorList>
            <person name="Fedorova T.V."/>
            <person name="Glazunova O.A."/>
            <person name="Landesman E.O."/>
            <person name="Moiseenko K.V."/>
            <person name="Psurtseva N.V."/>
            <person name="Savinova O.S."/>
            <person name="Shakhova N.V."/>
            <person name="Tyazhelova T.V."/>
            <person name="Vasina D.V."/>
        </authorList>
    </citation>
    <scope>NUCLEOTIDE SEQUENCE [LARGE SCALE GENOMIC DNA]</scope>
    <source>
        <strain evidence="8 9">LE-BIN_3174</strain>
    </source>
</reference>
<dbReference type="InterPro" id="IPR036388">
    <property type="entry name" value="WH-like_DNA-bd_sf"/>
</dbReference>
<dbReference type="SMART" id="SM00182">
    <property type="entry name" value="CULLIN"/>
    <property type="match status" value="1"/>
</dbReference>
<dbReference type="SUPFAM" id="SSF74788">
    <property type="entry name" value="Cullin repeat-like"/>
    <property type="match status" value="1"/>
</dbReference>
<evidence type="ECO:0000259" key="7">
    <source>
        <dbReference type="PROSITE" id="PS50069"/>
    </source>
</evidence>
<evidence type="ECO:0000256" key="2">
    <source>
        <dbReference type="ARBA" id="ARBA00022499"/>
    </source>
</evidence>
<dbReference type="GO" id="GO:0006511">
    <property type="term" value="P:ubiquitin-dependent protein catabolic process"/>
    <property type="evidence" value="ECO:0007669"/>
    <property type="project" value="InterPro"/>
</dbReference>
<dbReference type="Gene3D" id="3.30.230.130">
    <property type="entry name" value="Cullin, Chain C, Domain 2"/>
    <property type="match status" value="1"/>
</dbReference>
<evidence type="ECO:0000256" key="6">
    <source>
        <dbReference type="SAM" id="MobiDB-lite"/>
    </source>
</evidence>
<feature type="region of interest" description="Disordered" evidence="6">
    <location>
        <begin position="28"/>
        <end position="50"/>
    </location>
</feature>
<evidence type="ECO:0000256" key="3">
    <source>
        <dbReference type="ARBA" id="ARBA00022843"/>
    </source>
</evidence>
<name>A0A4R0RAT7_9APHY</name>
<dbReference type="Gene3D" id="1.10.10.10">
    <property type="entry name" value="Winged helix-like DNA-binding domain superfamily/Winged helix DNA-binding domain"/>
    <property type="match status" value="1"/>
</dbReference>
<feature type="region of interest" description="Disordered" evidence="6">
    <location>
        <begin position="422"/>
        <end position="447"/>
    </location>
</feature>
<evidence type="ECO:0000256" key="4">
    <source>
        <dbReference type="PROSITE-ProRule" id="PRU00330"/>
    </source>
</evidence>
<dbReference type="Pfam" id="PF26557">
    <property type="entry name" value="Cullin_AB"/>
    <property type="match status" value="1"/>
</dbReference>
<sequence>MSDELYTLLTLPSSQAFRDYHPTGFTVSLSSSNTHSGSPPRKTPRLDADLDSASASRSRLLMMGDPIGSAPTKKAVIRVQINGAAIQPYTDRQYDADFALLKRTFRVLFSPTVVEPLPSTYERIYTACRVCAAQKGEGLYGSLNLELEKSVREVARMLHANPKEGVEWLAEFVIVCEWFEKQVGIIQSLFAYLDRVYINSLPGTPSIRSICYSQFADGIFGDSGIVLKLHTGIASWIQHERTSPANTTHPHRPTITSLIARLQHHGQYAYIFEAHFLVLTTEFHEAESTEKCAELSAEKFLVHCERRREEEMTRAREVMPEESWGKVREKVDRALLGGKLEWLVEGALGLLMDEMREADLNRMHKLFGAVDSVKVLLDGWTKYVENKVKSIVTDKEHDDDMVETLLKFKHFADSLVHDTFANTDTSSSDPDIKMESSSSSNPIAPPTKHPNQLFLYALSDAFRRGFKHRRNKPAELLAKHVDKAMRKGQQGRKDEDFQAELDRVLALYRFTDDKDVFRAFYHRALAKRLLLDKSASDDFEKAMLKKLKEQYDPEFSMGDHMFNDLALSRDSMREFYAHRARQGDTAAQKLNVMVLQRSFWPFTARKSEADLPPDMQTDLTKYTAFYKNKHQGHKLDWDHALGTATLRARFARGEKELSVSLYQALVLLLFNEDSEIGFGDIKERTRIDDGELRRTLQSLALGKKRVLKKQPMGKDVLDTDVFAFNPDFNDAAYRVHINSIQVKETAEESKKTQTLIESDRKHVLDAAIVRVMKAKKELHNEALKTATIDAVKNHFVPNVNMIKDRIDELVEQEYLRRHDTDMNVFVYVA</sequence>
<comment type="similarity">
    <text evidence="1 4 5">Belongs to the cullin family.</text>
</comment>
<dbReference type="Pfam" id="PF00888">
    <property type="entry name" value="Cullin"/>
    <property type="match status" value="1"/>
</dbReference>
<dbReference type="InterPro" id="IPR019559">
    <property type="entry name" value="Cullin_neddylation_domain"/>
</dbReference>
<dbReference type="STRING" id="92696.A0A4R0RAT7"/>
<dbReference type="InterPro" id="IPR036390">
    <property type="entry name" value="WH_DNA-bd_sf"/>
</dbReference>
<keyword evidence="9" id="KW-1185">Reference proteome</keyword>
<accession>A0A4R0RAT7</accession>
<dbReference type="InterPro" id="IPR036317">
    <property type="entry name" value="Cullin_homology_sf"/>
</dbReference>
<evidence type="ECO:0000313" key="9">
    <source>
        <dbReference type="Proteomes" id="UP000292702"/>
    </source>
</evidence>
<dbReference type="InterPro" id="IPR045093">
    <property type="entry name" value="Cullin"/>
</dbReference>
<evidence type="ECO:0000256" key="5">
    <source>
        <dbReference type="RuleBase" id="RU003829"/>
    </source>
</evidence>
<dbReference type="InterPro" id="IPR059120">
    <property type="entry name" value="Cullin-like_AB"/>
</dbReference>
<dbReference type="PROSITE" id="PS50069">
    <property type="entry name" value="CULLIN_2"/>
    <property type="match status" value="1"/>
</dbReference>
<dbReference type="SUPFAM" id="SSF75632">
    <property type="entry name" value="Cullin homology domain"/>
    <property type="match status" value="1"/>
</dbReference>
<gene>
    <name evidence="8" type="ORF">EIP91_003282</name>
</gene>
<dbReference type="PANTHER" id="PTHR11932">
    <property type="entry name" value="CULLIN"/>
    <property type="match status" value="1"/>
</dbReference>
<dbReference type="GO" id="GO:0031625">
    <property type="term" value="F:ubiquitin protein ligase binding"/>
    <property type="evidence" value="ECO:0007669"/>
    <property type="project" value="InterPro"/>
</dbReference>
<feature type="compositionally biased region" description="Polar residues" evidence="6">
    <location>
        <begin position="28"/>
        <end position="37"/>
    </location>
</feature>
<dbReference type="AlphaFoldDB" id="A0A4R0RAT7"/>
<protein>
    <recommendedName>
        <fullName evidence="7">Cullin family profile domain-containing protein</fullName>
    </recommendedName>
</protein>
<dbReference type="EMBL" id="RWJN01000200">
    <property type="protein sequence ID" value="TCD65080.1"/>
    <property type="molecule type" value="Genomic_DNA"/>
</dbReference>
<dbReference type="Gene3D" id="1.20.1310.10">
    <property type="entry name" value="Cullin Repeats"/>
    <property type="match status" value="4"/>
</dbReference>
<evidence type="ECO:0000256" key="1">
    <source>
        <dbReference type="ARBA" id="ARBA00006019"/>
    </source>
</evidence>
<dbReference type="Pfam" id="PF10557">
    <property type="entry name" value="Cullin_Nedd8"/>
    <property type="match status" value="1"/>
</dbReference>
<dbReference type="OrthoDB" id="27073at2759"/>